<organism evidence="1 2">
    <name type="scientific">Diphasiastrum complanatum</name>
    <name type="common">Issler's clubmoss</name>
    <name type="synonym">Lycopodium complanatum</name>
    <dbReference type="NCBI Taxonomy" id="34168"/>
    <lineage>
        <taxon>Eukaryota</taxon>
        <taxon>Viridiplantae</taxon>
        <taxon>Streptophyta</taxon>
        <taxon>Embryophyta</taxon>
        <taxon>Tracheophyta</taxon>
        <taxon>Lycopodiopsida</taxon>
        <taxon>Lycopodiales</taxon>
        <taxon>Lycopodiaceae</taxon>
        <taxon>Lycopodioideae</taxon>
        <taxon>Diphasiastrum</taxon>
    </lineage>
</organism>
<name>A0ACC2DV62_DIPCM</name>
<accession>A0ACC2DV62</accession>
<keyword evidence="2" id="KW-1185">Reference proteome</keyword>
<dbReference type="Proteomes" id="UP001162992">
    <property type="component" value="Chromosome 4"/>
</dbReference>
<reference evidence="2" key="1">
    <citation type="journal article" date="2024" name="Proc. Natl. Acad. Sci. U.S.A.">
        <title>Extraordinary preservation of gene collinearity over three hundred million years revealed in homosporous lycophytes.</title>
        <authorList>
            <person name="Li C."/>
            <person name="Wickell D."/>
            <person name="Kuo L.Y."/>
            <person name="Chen X."/>
            <person name="Nie B."/>
            <person name="Liao X."/>
            <person name="Peng D."/>
            <person name="Ji J."/>
            <person name="Jenkins J."/>
            <person name="Williams M."/>
            <person name="Shu S."/>
            <person name="Plott C."/>
            <person name="Barry K."/>
            <person name="Rajasekar S."/>
            <person name="Grimwood J."/>
            <person name="Han X."/>
            <person name="Sun S."/>
            <person name="Hou Z."/>
            <person name="He W."/>
            <person name="Dai G."/>
            <person name="Sun C."/>
            <person name="Schmutz J."/>
            <person name="Leebens-Mack J.H."/>
            <person name="Li F.W."/>
            <person name="Wang L."/>
        </authorList>
    </citation>
    <scope>NUCLEOTIDE SEQUENCE [LARGE SCALE GENOMIC DNA]</scope>
    <source>
        <strain evidence="2">cv. PW_Plant_1</strain>
    </source>
</reference>
<dbReference type="EMBL" id="CM055095">
    <property type="protein sequence ID" value="KAJ7558025.1"/>
    <property type="molecule type" value="Genomic_DNA"/>
</dbReference>
<gene>
    <name evidence="1" type="ORF">O6H91_04G022300</name>
</gene>
<sequence>MADGYDDYSLSKMVNTTSVGNGSKQQDQVLDLQQYMGCSYADKCSITHMLPSAPNVNSVGELHILDAASYARTQSRIARKKRSVLHHKKEYYGLLSPRSSVWPSSKHAHERAWGKSRRGATHPSVIAAASQNHNSHRESNNSTAITKNINKDDELIYLLQKELTPTDVGSVGRIILPKTQAEKFLPSLGNGENVFLAMEDFTGARKWNFKFSHWRNNKSRMYLLKNTGEFVTYHDLKAKDVIIIYKNHALGKYVVFAEKALERLSITSSNALRLPLTCPSQEEDRKRKEHDACFLLDCQGAIVEENPLPTHSMKPSENTSSRDEIQMFGDMNLPLEFQGKKYEEHNLPLHGEDQVNRITGTIDDLHVVDVDLDMFDDVDIWMNDQTNKTTSMIDDLDMWVVYDIDKIHIIICTLMTLNDELEHD</sequence>
<evidence type="ECO:0000313" key="1">
    <source>
        <dbReference type="EMBL" id="KAJ7558025.1"/>
    </source>
</evidence>
<evidence type="ECO:0000313" key="2">
    <source>
        <dbReference type="Proteomes" id="UP001162992"/>
    </source>
</evidence>
<comment type="caution">
    <text evidence="1">The sequence shown here is derived from an EMBL/GenBank/DDBJ whole genome shotgun (WGS) entry which is preliminary data.</text>
</comment>
<proteinExistence type="predicted"/>
<protein>
    <submittedName>
        <fullName evidence="1">Uncharacterized protein</fullName>
    </submittedName>
</protein>